<dbReference type="Proteomes" id="UP000275408">
    <property type="component" value="Unassembled WGS sequence"/>
</dbReference>
<reference evidence="1 2" key="1">
    <citation type="journal article" date="2018" name="Sci. Rep.">
        <title>Comparative analysis of the Pocillopora damicornis genome highlights role of immune system in coral evolution.</title>
        <authorList>
            <person name="Cunning R."/>
            <person name="Bay R.A."/>
            <person name="Gillette P."/>
            <person name="Baker A.C."/>
            <person name="Traylor-Knowles N."/>
        </authorList>
    </citation>
    <scope>NUCLEOTIDE SEQUENCE [LARGE SCALE GENOMIC DNA]</scope>
    <source>
        <strain evidence="1">RSMAS</strain>
        <tissue evidence="1">Whole animal</tissue>
    </source>
</reference>
<name>A0A3M6V0F2_POCDA</name>
<accession>A0A3M6V0F2</accession>
<dbReference type="AlphaFoldDB" id="A0A3M6V0F2"/>
<protein>
    <submittedName>
        <fullName evidence="1">Uncharacterized protein</fullName>
    </submittedName>
</protein>
<dbReference type="EMBL" id="RCHS01000379">
    <property type="protein sequence ID" value="RMX59319.1"/>
    <property type="molecule type" value="Genomic_DNA"/>
</dbReference>
<keyword evidence="2" id="KW-1185">Reference proteome</keyword>
<comment type="caution">
    <text evidence="1">The sequence shown here is derived from an EMBL/GenBank/DDBJ whole genome shotgun (WGS) entry which is preliminary data.</text>
</comment>
<sequence length="84" mass="9477">MPRNGIKGFTMAWYLSAAKTVSVRVDTRSVTIEAAKSTIWEGTLDWNEVHRCEQQSGYVCSGHVDKKVIGCRLHATEAYYCSYN</sequence>
<organism evidence="1 2">
    <name type="scientific">Pocillopora damicornis</name>
    <name type="common">Cauliflower coral</name>
    <name type="synonym">Millepora damicornis</name>
    <dbReference type="NCBI Taxonomy" id="46731"/>
    <lineage>
        <taxon>Eukaryota</taxon>
        <taxon>Metazoa</taxon>
        <taxon>Cnidaria</taxon>
        <taxon>Anthozoa</taxon>
        <taxon>Hexacorallia</taxon>
        <taxon>Scleractinia</taxon>
        <taxon>Astrocoeniina</taxon>
        <taxon>Pocilloporidae</taxon>
        <taxon>Pocillopora</taxon>
    </lineage>
</organism>
<evidence type="ECO:0000313" key="1">
    <source>
        <dbReference type="EMBL" id="RMX59319.1"/>
    </source>
</evidence>
<evidence type="ECO:0000313" key="2">
    <source>
        <dbReference type="Proteomes" id="UP000275408"/>
    </source>
</evidence>
<gene>
    <name evidence="1" type="ORF">pdam_00011912</name>
</gene>
<proteinExistence type="predicted"/>